<organism evidence="2 3">
    <name type="scientific">Geodermatophilus ruber</name>
    <dbReference type="NCBI Taxonomy" id="504800"/>
    <lineage>
        <taxon>Bacteria</taxon>
        <taxon>Bacillati</taxon>
        <taxon>Actinomycetota</taxon>
        <taxon>Actinomycetes</taxon>
        <taxon>Geodermatophilales</taxon>
        <taxon>Geodermatophilaceae</taxon>
        <taxon>Geodermatophilus</taxon>
    </lineage>
</organism>
<dbReference type="RefSeq" id="WP_091329713.1">
    <property type="nucleotide sequence ID" value="NZ_FOSW01000020.1"/>
</dbReference>
<name>A0A1I4L6X2_9ACTN</name>
<feature type="domain" description="FAD-dependent urate hydroxylase HpyO/Asp monooxygenase CreE-like FAD/NAD(P)-binding" evidence="1">
    <location>
        <begin position="15"/>
        <end position="190"/>
    </location>
</feature>
<dbReference type="PANTHER" id="PTHR40254:SF1">
    <property type="entry name" value="BLR0577 PROTEIN"/>
    <property type="match status" value="1"/>
</dbReference>
<keyword evidence="3" id="KW-1185">Reference proteome</keyword>
<dbReference type="InterPro" id="IPR052189">
    <property type="entry name" value="L-asp_N-monooxygenase_NS-form"/>
</dbReference>
<dbReference type="InterPro" id="IPR036188">
    <property type="entry name" value="FAD/NAD-bd_sf"/>
</dbReference>
<dbReference type="AlphaFoldDB" id="A0A1I4L6X2"/>
<dbReference type="InParanoid" id="A0A1I4L6X2"/>
<dbReference type="Pfam" id="PF13454">
    <property type="entry name" value="NAD_binding_9"/>
    <property type="match status" value="1"/>
</dbReference>
<accession>A0A1I4L6X2</accession>
<dbReference type="EMBL" id="FOSW01000020">
    <property type="protein sequence ID" value="SFL86730.1"/>
    <property type="molecule type" value="Genomic_DNA"/>
</dbReference>
<dbReference type="STRING" id="504800.SAMN04488085_12053"/>
<dbReference type="InterPro" id="IPR038732">
    <property type="entry name" value="HpyO/CreE_NAD-binding"/>
</dbReference>
<gene>
    <name evidence="2" type="ORF">SAMN04488085_12053</name>
</gene>
<dbReference type="Gene3D" id="3.50.50.60">
    <property type="entry name" value="FAD/NAD(P)-binding domain"/>
    <property type="match status" value="1"/>
</dbReference>
<dbReference type="OrthoDB" id="3653265at2"/>
<sequence>MSTPAPDPVRPSTVVVVGAGPTAIGVLERLVANAPGLSGGRRVRVHLVDPFPPGGGRVWRAEQPDLLWANSLVGDVTVLPDASVVVDGPVGEGTTLWEWVRAVAAARPAEDPVGREALRLGPASFPSRPLVNAYLSWVLERVAADAEPWLDVHLHATRAVDVADGADGTCVRLADGTVLTADVVLLAQGHLDARPSAPEQATAAAAARRGLTYVPTGYTADLDLSVLPPGEDVLVRGAGLAFVDLAVLLTSGRGGRFARGDDGGLRYLPSGREPVLHVGSRRGVPYRSKLGYPWAVPPVPLRFFTPAAVDEAFGTDRPLDLRADLAPLIARELGWAHYTELFRAHPERTSLPWEEFAEAWAAAAGPRAERALVARAVPDLVDRFDLAALDRPLAGRWFADPGTLQEAVRRHVRADLDRAGNPAFSTDAAVFTALLQCHGTIASLVAARRLTPRSEAEDLSGWWMNLFSYLASGPPGPRLEELLALSEAGVLRFLGADTEIALDEEAGVFRARSASCPGITEARALVDARLPLPDVTATTDPVVAGLLARGEARERVLSDPGAACGGWRTGRLDVDASLRLVTASGAAHPRVFAAGYWTAGAQVPAFARPRTDAPFFRQNDALARELWRGLDAARGTPDRAGDVLLAAAAGAA</sequence>
<dbReference type="SUPFAM" id="SSF51905">
    <property type="entry name" value="FAD/NAD(P)-binding domain"/>
    <property type="match status" value="1"/>
</dbReference>
<protein>
    <submittedName>
        <fullName evidence="2">FAD-NAD(P)-binding</fullName>
    </submittedName>
</protein>
<evidence type="ECO:0000313" key="2">
    <source>
        <dbReference type="EMBL" id="SFL86730.1"/>
    </source>
</evidence>
<evidence type="ECO:0000259" key="1">
    <source>
        <dbReference type="Pfam" id="PF13454"/>
    </source>
</evidence>
<proteinExistence type="predicted"/>
<dbReference type="Proteomes" id="UP000199152">
    <property type="component" value="Unassembled WGS sequence"/>
</dbReference>
<reference evidence="2 3" key="1">
    <citation type="submission" date="2016-10" db="EMBL/GenBank/DDBJ databases">
        <authorList>
            <person name="de Groot N.N."/>
        </authorList>
    </citation>
    <scope>NUCLEOTIDE SEQUENCE [LARGE SCALE GENOMIC DNA]</scope>
    <source>
        <strain evidence="2 3">DSM 45317</strain>
    </source>
</reference>
<dbReference type="PANTHER" id="PTHR40254">
    <property type="entry name" value="BLR0577 PROTEIN"/>
    <property type="match status" value="1"/>
</dbReference>
<evidence type="ECO:0000313" key="3">
    <source>
        <dbReference type="Proteomes" id="UP000199152"/>
    </source>
</evidence>